<feature type="domain" description="Amidase" evidence="1">
    <location>
        <begin position="93"/>
        <end position="515"/>
    </location>
</feature>
<keyword evidence="3" id="KW-1185">Reference proteome</keyword>
<gene>
    <name evidence="2" type="ORF">BKCO1_1000366</name>
</gene>
<protein>
    <submittedName>
        <fullName evidence="2">Amidase</fullName>
    </submittedName>
</protein>
<dbReference type="Proteomes" id="UP000183809">
    <property type="component" value="Unassembled WGS sequence"/>
</dbReference>
<evidence type="ECO:0000313" key="3">
    <source>
        <dbReference type="Proteomes" id="UP000183809"/>
    </source>
</evidence>
<dbReference type="InterPro" id="IPR036928">
    <property type="entry name" value="AS_sf"/>
</dbReference>
<dbReference type="GO" id="GO:0003824">
    <property type="term" value="F:catalytic activity"/>
    <property type="evidence" value="ECO:0007669"/>
    <property type="project" value="InterPro"/>
</dbReference>
<dbReference type="Pfam" id="PF01425">
    <property type="entry name" value="Amidase"/>
    <property type="match status" value="1"/>
</dbReference>
<sequence length="539" mass="57549">MSVLFTSISDANPVTVEDVRASFGKLGVTVTPEEEADYSKLLAGLHDAAKIVDALPDYLPHVDLQRFPRRNVHRPSADEQVLGAAWAHTFTIKDASIQGPLTGKTLCLKDCIAVAGVPQLLGTDSIGPWTPDADASVVTWALEAGAEVVGTANCENWCQSTSSFSSSHGTVENPFAKGYSAGGSTSGPAALVSAGLVDIAIGADQGGSIRVPAALCGCVGLKPTHGLVPYTGIASNDANNDHAGPLARTVMDVALCLDAISGYDGIDDRGLGAPRHGSTTFASDLAAQDRNDAKNLSGLRVGIVKEAFEQAIVEPRMRKAVLDAAHKFSDLGAIVEEVSIPDHLLGTAIWTIEQRVSGCLSMMGKASGRRGLGLTKLEEARLPWTQEKFDKLFPTTKNIFLNGIYLMDKFPALYAKAQNLGRRLRDEYEKALEKYDVLVLPTTSFVATKHGQWTTPIDTISPTIGLTSNTTMFDATGQPAMSIPIGWLPAKEDPDVMLPVAMQIVSGLWQDGKVLRAGHAWQKAYDWKDIRCDDVKARA</sequence>
<dbReference type="Gene3D" id="3.90.1300.10">
    <property type="entry name" value="Amidase signature (AS) domain"/>
    <property type="match status" value="1"/>
</dbReference>
<dbReference type="SUPFAM" id="SSF75304">
    <property type="entry name" value="Amidase signature (AS) enzymes"/>
    <property type="match status" value="1"/>
</dbReference>
<dbReference type="STRING" id="236234.A0A1J9SM94"/>
<comment type="caution">
    <text evidence="2">The sequence shown here is derived from an EMBL/GenBank/DDBJ whole genome shotgun (WGS) entry which is preliminary data.</text>
</comment>
<dbReference type="EMBL" id="MNUE01000001">
    <property type="protein sequence ID" value="OJD40844.1"/>
    <property type="molecule type" value="Genomic_DNA"/>
</dbReference>
<organism evidence="2 3">
    <name type="scientific">Diplodia corticola</name>
    <dbReference type="NCBI Taxonomy" id="236234"/>
    <lineage>
        <taxon>Eukaryota</taxon>
        <taxon>Fungi</taxon>
        <taxon>Dikarya</taxon>
        <taxon>Ascomycota</taxon>
        <taxon>Pezizomycotina</taxon>
        <taxon>Dothideomycetes</taxon>
        <taxon>Dothideomycetes incertae sedis</taxon>
        <taxon>Botryosphaeriales</taxon>
        <taxon>Botryosphaeriaceae</taxon>
        <taxon>Diplodia</taxon>
    </lineage>
</organism>
<name>A0A1J9SM94_9PEZI</name>
<dbReference type="RefSeq" id="XP_020135687.1">
    <property type="nucleotide sequence ID" value="XM_020269755.1"/>
</dbReference>
<dbReference type="PANTHER" id="PTHR11895:SF170">
    <property type="entry name" value="AMIDASE"/>
    <property type="match status" value="1"/>
</dbReference>
<dbReference type="InterPro" id="IPR023631">
    <property type="entry name" value="Amidase_dom"/>
</dbReference>
<dbReference type="InterPro" id="IPR000120">
    <property type="entry name" value="Amidase"/>
</dbReference>
<reference evidence="2 3" key="1">
    <citation type="submission" date="2016-10" db="EMBL/GenBank/DDBJ databases">
        <title>Proteomics and genomics reveal pathogen-plant mechanisms compatible with a hemibiotrophic lifestyle of Diplodia corticola.</title>
        <authorList>
            <person name="Fernandes I."/>
            <person name="De Jonge R."/>
            <person name="Van De Peer Y."/>
            <person name="Devreese B."/>
            <person name="Alves A."/>
            <person name="Esteves A.C."/>
        </authorList>
    </citation>
    <scope>NUCLEOTIDE SEQUENCE [LARGE SCALE GENOMIC DNA]</scope>
    <source>
        <strain evidence="2 3">CBS 112549</strain>
    </source>
</reference>
<dbReference type="OrthoDB" id="1879366at2759"/>
<evidence type="ECO:0000259" key="1">
    <source>
        <dbReference type="Pfam" id="PF01425"/>
    </source>
</evidence>
<dbReference type="PANTHER" id="PTHR11895">
    <property type="entry name" value="TRANSAMIDASE"/>
    <property type="match status" value="1"/>
</dbReference>
<dbReference type="AlphaFoldDB" id="A0A1J9SM94"/>
<proteinExistence type="predicted"/>
<accession>A0A1J9SM94</accession>
<dbReference type="GeneID" id="31010014"/>
<evidence type="ECO:0000313" key="2">
    <source>
        <dbReference type="EMBL" id="OJD40844.1"/>
    </source>
</evidence>